<dbReference type="Pfam" id="PF03392">
    <property type="entry name" value="OS-D"/>
    <property type="match status" value="1"/>
</dbReference>
<keyword evidence="2" id="KW-0732">Signal</keyword>
<feature type="compositionally biased region" description="Pro residues" evidence="1">
    <location>
        <begin position="168"/>
        <end position="178"/>
    </location>
</feature>
<feature type="signal peptide" evidence="2">
    <location>
        <begin position="1"/>
        <end position="21"/>
    </location>
</feature>
<dbReference type="EnsemblMetazoa" id="AALFPA23_017539.R25615">
    <property type="protein sequence ID" value="AALFPA23_017539.P25615"/>
    <property type="gene ID" value="AALFPA23_017539"/>
</dbReference>
<sequence>MRNVWILVASALLAFANFVKSQDTARNLYSSRYDNLDIDTILGSSRLVNNYVDCLLSRKPCPPEGKDLKRILPEALRTKCARCSATQKENALKIITTLYYQYPEQYMALRERWDPSGEYHRRFEEYIAGLQFNQIGSNGNDRPVRNDFDRDQSQVLLQTLILSTTTVAPPPPPPPSPLPSQNALPNGPEQPRPQQLAPSAQLTQPVAPVSLTSTTTASSTSTTTLPTTTTTSTTTEAATTTTRTTTTTTTAGTTSTVPSSSSMTNSAAAVGTTSRTVAPVINPLPSWMFDRRPQEQQSQQLQQVQQSTSTNTVQSRPSQLVANGAQNSDQSNGSQNFNRPLNLAEPDATTTARTTPLITTTRLILRPVDGLDFSTNTRPTVGTLGNRFGGEDPSTASGSSAAEFGTTAPSPAATVRPTTRPVVRQTTSRIVTPRPTPNRFQQFEAAPAGAIPVFRPQQPQQQQPGQVQVFAQPAQPQAPSQTQVITSSSSFAVGVGPTMTTPNNVIDNFFIPPGQGGGFGATNNNQNNPNASPFVGLFNSIGNKLATTADAIAGMLRRTVDVLVSTHLQAHQQRRSVRSN</sequence>
<evidence type="ECO:0000313" key="3">
    <source>
        <dbReference type="EnsemblMetazoa" id="AALFPA23_017539.P25609"/>
    </source>
</evidence>
<dbReference type="GeneID" id="109621340"/>
<dbReference type="RefSeq" id="XP_062705582.1">
    <property type="nucleotide sequence ID" value="XM_062849598.1"/>
</dbReference>
<dbReference type="EnsemblMetazoa" id="AALFPA23_017539.R25626">
    <property type="protein sequence ID" value="AALFPA23_017539.P25626"/>
    <property type="gene ID" value="AALFPA23_017539"/>
</dbReference>
<feature type="compositionally biased region" description="Polar residues" evidence="1">
    <location>
        <begin position="192"/>
        <end position="204"/>
    </location>
</feature>
<dbReference type="RefSeq" id="XP_062705586.1">
    <property type="nucleotide sequence ID" value="XM_062849602.1"/>
</dbReference>
<organism evidence="3 4">
    <name type="scientific">Aedes albopictus</name>
    <name type="common">Asian tiger mosquito</name>
    <name type="synonym">Stegomyia albopicta</name>
    <dbReference type="NCBI Taxonomy" id="7160"/>
    <lineage>
        <taxon>Eukaryota</taxon>
        <taxon>Metazoa</taxon>
        <taxon>Ecdysozoa</taxon>
        <taxon>Arthropoda</taxon>
        <taxon>Hexapoda</taxon>
        <taxon>Insecta</taxon>
        <taxon>Pterygota</taxon>
        <taxon>Neoptera</taxon>
        <taxon>Endopterygota</taxon>
        <taxon>Diptera</taxon>
        <taxon>Nematocera</taxon>
        <taxon>Culicoidea</taxon>
        <taxon>Culicidae</taxon>
        <taxon>Culicinae</taxon>
        <taxon>Aedini</taxon>
        <taxon>Aedes</taxon>
        <taxon>Stegomyia</taxon>
    </lineage>
</organism>
<dbReference type="RefSeq" id="XP_029726834.1">
    <property type="nucleotide sequence ID" value="XM_029870974.2"/>
</dbReference>
<dbReference type="RefSeq" id="XP_029726830.1">
    <property type="nucleotide sequence ID" value="XM_029870970.2"/>
</dbReference>
<reference evidence="4" key="1">
    <citation type="journal article" date="2015" name="Proc. Natl. Acad. Sci. U.S.A.">
        <title>Genome sequence of the Asian Tiger mosquito, Aedes albopictus, reveals insights into its biology, genetics, and evolution.</title>
        <authorList>
            <person name="Chen X.G."/>
            <person name="Jiang X."/>
            <person name="Gu J."/>
            <person name="Xu M."/>
            <person name="Wu Y."/>
            <person name="Deng Y."/>
            <person name="Zhang C."/>
            <person name="Bonizzoni M."/>
            <person name="Dermauw W."/>
            <person name="Vontas J."/>
            <person name="Armbruster P."/>
            <person name="Huang X."/>
            <person name="Yang Y."/>
            <person name="Zhang H."/>
            <person name="He W."/>
            <person name="Peng H."/>
            <person name="Liu Y."/>
            <person name="Wu K."/>
            <person name="Chen J."/>
            <person name="Lirakis M."/>
            <person name="Topalis P."/>
            <person name="Van Leeuwen T."/>
            <person name="Hall A.B."/>
            <person name="Jiang X."/>
            <person name="Thorpe C."/>
            <person name="Mueller R.L."/>
            <person name="Sun C."/>
            <person name="Waterhouse R.M."/>
            <person name="Yan G."/>
            <person name="Tu Z.J."/>
            <person name="Fang X."/>
            <person name="James A.A."/>
        </authorList>
    </citation>
    <scope>NUCLEOTIDE SEQUENCE [LARGE SCALE GENOMIC DNA]</scope>
    <source>
        <strain evidence="4">Foshan</strain>
    </source>
</reference>
<dbReference type="EnsemblMetazoa" id="AALFPA23_017539.R25633">
    <property type="protein sequence ID" value="AALFPA23_017539.P25633"/>
    <property type="gene ID" value="AALFPA23_017539"/>
</dbReference>
<keyword evidence="4" id="KW-1185">Reference proteome</keyword>
<dbReference type="Proteomes" id="UP000069940">
    <property type="component" value="Unassembled WGS sequence"/>
</dbReference>
<feature type="region of interest" description="Disordered" evidence="1">
    <location>
        <begin position="165"/>
        <end position="274"/>
    </location>
</feature>
<dbReference type="PANTHER" id="PTHR11257:SF9">
    <property type="entry name" value="CHEMOSENSORY PROTEIN 13"/>
    <property type="match status" value="1"/>
</dbReference>
<evidence type="ECO:0000256" key="1">
    <source>
        <dbReference type="SAM" id="MobiDB-lite"/>
    </source>
</evidence>
<dbReference type="EnsemblMetazoa" id="AALFPA23_017539.R25621">
    <property type="protein sequence ID" value="AALFPA23_017539.P25621"/>
    <property type="gene ID" value="AALFPA23_017539"/>
</dbReference>
<feature type="compositionally biased region" description="Low complexity" evidence="1">
    <location>
        <begin position="295"/>
        <end position="315"/>
    </location>
</feature>
<reference evidence="3" key="2">
    <citation type="submission" date="2025-05" db="UniProtKB">
        <authorList>
            <consortium name="EnsemblMetazoa"/>
        </authorList>
    </citation>
    <scope>IDENTIFICATION</scope>
    <source>
        <strain evidence="3">Foshan</strain>
    </source>
</reference>
<dbReference type="RefSeq" id="XP_062705580.1">
    <property type="nucleotide sequence ID" value="XM_062849596.1"/>
</dbReference>
<dbReference type="EnsemblMetazoa" id="AALFPA23_017539.R25629">
    <property type="protein sequence ID" value="AALFPA23_017539.P25629"/>
    <property type="gene ID" value="AALFPA23_017539"/>
</dbReference>
<dbReference type="RefSeq" id="XP_062705583.1">
    <property type="nucleotide sequence ID" value="XM_062849599.1"/>
</dbReference>
<dbReference type="RefSeq" id="XP_062705585.1">
    <property type="nucleotide sequence ID" value="XM_062849601.1"/>
</dbReference>
<dbReference type="EnsemblMetazoa" id="AALFPA23_017539.R25631">
    <property type="protein sequence ID" value="AALFPA23_017539.P25631"/>
    <property type="gene ID" value="AALFPA23_017539"/>
</dbReference>
<dbReference type="RefSeq" id="XP_062705587.1">
    <property type="nucleotide sequence ID" value="XM_062849603.1"/>
</dbReference>
<dbReference type="EnsemblMetazoa" id="AALFPA23_017539.R25624">
    <property type="protein sequence ID" value="AALFPA23_017539.P25624"/>
    <property type="gene ID" value="AALFPA23_017539"/>
</dbReference>
<feature type="compositionally biased region" description="Low complexity" evidence="1">
    <location>
        <begin position="212"/>
        <end position="269"/>
    </location>
</feature>
<name>A0ABM1ZDQ3_AEDAL</name>
<dbReference type="RefSeq" id="XP_062705590.1">
    <property type="nucleotide sequence ID" value="XM_062849606.1"/>
</dbReference>
<feature type="compositionally biased region" description="Polar residues" evidence="1">
    <location>
        <begin position="316"/>
        <end position="339"/>
    </location>
</feature>
<feature type="region of interest" description="Disordered" evidence="1">
    <location>
        <begin position="382"/>
        <end position="437"/>
    </location>
</feature>
<dbReference type="EnsemblMetazoa" id="AALFPA23_017539.R25609">
    <property type="protein sequence ID" value="AALFPA23_017539.P25609"/>
    <property type="gene ID" value="AALFPA23_017539"/>
</dbReference>
<proteinExistence type="predicted"/>
<dbReference type="RefSeq" id="XP_029726822.1">
    <property type="nucleotide sequence ID" value="XM_029870962.2"/>
</dbReference>
<dbReference type="SUPFAM" id="SSF100910">
    <property type="entry name" value="Chemosensory protein Csp2"/>
    <property type="match status" value="1"/>
</dbReference>
<dbReference type="EnsemblMetazoa" id="AALFPA23_017539.R25610">
    <property type="protein sequence ID" value="AALFPA23_017539.P25610"/>
    <property type="gene ID" value="AALFPA23_017539"/>
</dbReference>
<evidence type="ECO:0008006" key="5">
    <source>
        <dbReference type="Google" id="ProtNLM"/>
    </source>
</evidence>
<dbReference type="PANTHER" id="PTHR11257">
    <property type="entry name" value="CHEMOSENSORY PROTEIN-RELATED"/>
    <property type="match status" value="1"/>
</dbReference>
<dbReference type="RefSeq" id="XP_029726831.1">
    <property type="nucleotide sequence ID" value="XM_029870971.2"/>
</dbReference>
<dbReference type="RefSeq" id="XP_029726824.1">
    <property type="nucleotide sequence ID" value="XM_029870964.2"/>
</dbReference>
<dbReference type="Gene3D" id="1.10.2080.10">
    <property type="entry name" value="Insect odorant-binding protein A10/Ejaculatory bulb-specific protein 3"/>
    <property type="match status" value="1"/>
</dbReference>
<dbReference type="EnsemblMetazoa" id="AALFPA23_017539.R25604">
    <property type="protein sequence ID" value="AALFPA23_017539.P25604"/>
    <property type="gene ID" value="AALFPA23_017539"/>
</dbReference>
<dbReference type="EnsemblMetazoa" id="AALFPA23_017539.R25613">
    <property type="protein sequence ID" value="AALFPA23_017539.P25613"/>
    <property type="gene ID" value="AALFPA23_017539"/>
</dbReference>
<dbReference type="RefSeq" id="XP_062705584.1">
    <property type="nucleotide sequence ID" value="XM_062849600.1"/>
</dbReference>
<dbReference type="RefSeq" id="XP_062705589.1">
    <property type="nucleotide sequence ID" value="XM_062849605.1"/>
</dbReference>
<dbReference type="EnsemblMetazoa" id="AALFPA23_017539.R25634">
    <property type="protein sequence ID" value="AALFPA23_017539.P25634"/>
    <property type="gene ID" value="AALFPA23_017539"/>
</dbReference>
<dbReference type="InterPro" id="IPR036682">
    <property type="entry name" value="OS_D_A10/PebIII_sf"/>
</dbReference>
<feature type="chain" id="PRO_5045023633" description="Insect pheromone-binding family" evidence="2">
    <location>
        <begin position="22"/>
        <end position="580"/>
    </location>
</feature>
<dbReference type="EnsemblMetazoa" id="AALFPA23_017539.R25607">
    <property type="protein sequence ID" value="AALFPA23_017539.P25607"/>
    <property type="gene ID" value="AALFPA23_017539"/>
</dbReference>
<dbReference type="RefSeq" id="XP_062705581.1">
    <property type="nucleotide sequence ID" value="XM_062849597.1"/>
</dbReference>
<dbReference type="RefSeq" id="XP_029726825.1">
    <property type="nucleotide sequence ID" value="XM_029870965.2"/>
</dbReference>
<dbReference type="EnsemblMetazoa" id="AALFPA23_017539.R25606">
    <property type="protein sequence ID" value="AALFPA23_017539.P25606"/>
    <property type="gene ID" value="AALFPA23_017539"/>
</dbReference>
<dbReference type="InterPro" id="IPR005055">
    <property type="entry name" value="A10/PebIII"/>
</dbReference>
<feature type="region of interest" description="Disordered" evidence="1">
    <location>
        <begin position="293"/>
        <end position="355"/>
    </location>
</feature>
<dbReference type="EnsemblMetazoa" id="AALFPA23_017539.R25628">
    <property type="protein sequence ID" value="AALFPA23_017539.P25628"/>
    <property type="gene ID" value="AALFPA23_017539"/>
</dbReference>
<dbReference type="EnsemblMetazoa" id="AALFPA23_017539.R25608">
    <property type="protein sequence ID" value="AALFPA23_017539.P25608"/>
    <property type="gene ID" value="AALFPA23_017539"/>
</dbReference>
<dbReference type="EnsemblMetazoa" id="AALFPA23_017539.R25614">
    <property type="protein sequence ID" value="AALFPA23_017539.P25614"/>
    <property type="gene ID" value="AALFPA23_017539"/>
</dbReference>
<dbReference type="RefSeq" id="XP_029726821.1">
    <property type="nucleotide sequence ID" value="XM_029870961.2"/>
</dbReference>
<feature type="compositionally biased region" description="Low complexity" evidence="1">
    <location>
        <begin position="406"/>
        <end position="429"/>
    </location>
</feature>
<evidence type="ECO:0000256" key="2">
    <source>
        <dbReference type="SAM" id="SignalP"/>
    </source>
</evidence>
<protein>
    <recommendedName>
        <fullName evidence="5">Insect pheromone-binding family</fullName>
    </recommendedName>
</protein>
<evidence type="ECO:0000313" key="4">
    <source>
        <dbReference type="Proteomes" id="UP000069940"/>
    </source>
</evidence>
<dbReference type="RefSeq" id="XP_062705588.1">
    <property type="nucleotide sequence ID" value="XM_062849604.1"/>
</dbReference>
<dbReference type="RefSeq" id="XP_029726827.1">
    <property type="nucleotide sequence ID" value="XM_029870967.2"/>
</dbReference>
<dbReference type="EnsemblMetazoa" id="AALFPA23_017539.R25632">
    <property type="protein sequence ID" value="AALFPA23_017539.P25632"/>
    <property type="gene ID" value="AALFPA23_017539"/>
</dbReference>
<dbReference type="EnsemblMetazoa" id="AALFPA23_017539.R25616">
    <property type="protein sequence ID" value="AALFPA23_017539.P25616"/>
    <property type="gene ID" value="AALFPA23_017539"/>
</dbReference>
<accession>A0ABM1ZDQ3</accession>
<dbReference type="EnsemblMetazoa" id="AALFPA23_017539.R25611">
    <property type="protein sequence ID" value="AALFPA23_017539.P25611"/>
    <property type="gene ID" value="AALFPA23_017539"/>
</dbReference>
<dbReference type="RefSeq" id="XP_029726823.1">
    <property type="nucleotide sequence ID" value="XM_029870963.2"/>
</dbReference>